<evidence type="ECO:0000256" key="4">
    <source>
        <dbReference type="ARBA" id="ARBA00008357"/>
    </source>
</evidence>
<dbReference type="InterPro" id="IPR029066">
    <property type="entry name" value="PLP-binding_barrel"/>
</dbReference>
<keyword evidence="10 16" id="KW-0745">Spermidine biosynthesis</keyword>
<dbReference type="InterPro" id="IPR022653">
    <property type="entry name" value="De-COase2_pyr-phos_BS"/>
</dbReference>
<dbReference type="CDD" id="cd06830">
    <property type="entry name" value="PLPDE_III_ADC"/>
    <property type="match status" value="1"/>
</dbReference>
<evidence type="ECO:0000313" key="18">
    <source>
        <dbReference type="EMBL" id="MBW98605.1"/>
    </source>
</evidence>
<dbReference type="PIRSF" id="PIRSF001336">
    <property type="entry name" value="Arg_decrbxlase"/>
    <property type="match status" value="1"/>
</dbReference>
<dbReference type="PANTHER" id="PTHR43295:SF1">
    <property type="entry name" value="ARGININE DECARBOXYLASE 1, CHLOROPLASTIC-RELATED"/>
    <property type="match status" value="1"/>
</dbReference>
<organism evidence="18">
    <name type="scientific">Rhizophora mucronata</name>
    <name type="common">Asiatic mangrove</name>
    <dbReference type="NCBI Taxonomy" id="61149"/>
    <lineage>
        <taxon>Eukaryota</taxon>
        <taxon>Viridiplantae</taxon>
        <taxon>Streptophyta</taxon>
        <taxon>Embryophyta</taxon>
        <taxon>Tracheophyta</taxon>
        <taxon>Spermatophyta</taxon>
        <taxon>Magnoliopsida</taxon>
        <taxon>eudicotyledons</taxon>
        <taxon>Gunneridae</taxon>
        <taxon>Pentapetalae</taxon>
        <taxon>rosids</taxon>
        <taxon>fabids</taxon>
        <taxon>Malpighiales</taxon>
        <taxon>Rhizophoraceae</taxon>
        <taxon>Rhizophora</taxon>
    </lineage>
</organism>
<evidence type="ECO:0000256" key="12">
    <source>
        <dbReference type="ARBA" id="ARBA00049309"/>
    </source>
</evidence>
<dbReference type="Gene3D" id="1.20.58.930">
    <property type="match status" value="1"/>
</dbReference>
<dbReference type="EMBL" id="GGEC01018122">
    <property type="protein sequence ID" value="MBW98605.1"/>
    <property type="molecule type" value="Transcribed_RNA"/>
</dbReference>
<dbReference type="GO" id="GO:0006527">
    <property type="term" value="P:L-arginine catabolic process"/>
    <property type="evidence" value="ECO:0007669"/>
    <property type="project" value="InterPro"/>
</dbReference>
<dbReference type="NCBIfam" id="TIGR01273">
    <property type="entry name" value="speA"/>
    <property type="match status" value="1"/>
</dbReference>
<evidence type="ECO:0000256" key="6">
    <source>
        <dbReference type="ARBA" id="ARBA00022793"/>
    </source>
</evidence>
<dbReference type="InterPro" id="IPR022644">
    <property type="entry name" value="De-COase2_N"/>
</dbReference>
<keyword evidence="7 16" id="KW-0460">Magnesium</keyword>
<evidence type="ECO:0000256" key="11">
    <source>
        <dbReference type="ARBA" id="ARBA00023239"/>
    </source>
</evidence>
<keyword evidence="11 16" id="KW-0456">Lyase</keyword>
<dbReference type="FunFam" id="1.20.58.930:FF:000003">
    <property type="entry name" value="Arginine decarboxylase"/>
    <property type="match status" value="1"/>
</dbReference>
<evidence type="ECO:0000256" key="2">
    <source>
        <dbReference type="ARBA" id="ARBA00001946"/>
    </source>
</evidence>
<dbReference type="InterPro" id="IPR002985">
    <property type="entry name" value="Arg_decrbxlase"/>
</dbReference>
<comment type="pathway">
    <text evidence="3 16">Amine and polyamine biosynthesis; agmatine biosynthesis; agmatine from L-arginine: step 1/1.</text>
</comment>
<accession>A0A2P2JYU0</accession>
<sequence>MSALACCVDAAHAPPGYAFSAWDSSLPSPVNFSGVPPAPTTTTTTSVAASENASHWSPSLSSSLYNIDGWGAPYFMVNSFGDIVVRPHGVDTPVPQEIDLLKVVKKASDPKSVGGLGLQLPLIVRFPDVLQNRLESLQSAFDFAIQSQGYQAHYQGVYPVKCNQDRYVVEDIVKFGSPFRFGLEAGSKPELLLAMSCLCRGNPEALLVCNGFKDAEYIFLALLARKLALNAVVVLEQEEELDLVLFLANKLSVTPMIGVRAKLRTKHAGHFGSTSGEKGKFGLTTTQILRVVKKLEQAGMLDCLQLLHFHIGSQIPTTALLADGVGEAAQIFCELVRLGANMQVIDIGGGLGIDYDGSKSGNSDISVAYGLEEYSLAVVQAVKFVCDRRNIRHPVLCSESGRAIVSHHSILIFEAVSASLSNAGSVTPFGLQYLVDGLSDDSRADYRNLTASAVRGDYETCLLYADQLKQRCVDQFKEGSCGMEQLAAVDGLCELVFKAIGVAEPIRTYQVNLSVFTSIPDFWGIGQLFPIVPIHRLDQRPGVRGILSDLTCDSDGKIDKFIGGESSLPLHEIGGVGNGGGRYYLGMFLSGAYEEAIGGVHNLFGGPSVVRVSQSDGPHSFAVISAVPGPSCSDILRVMQHEPELMFETLKHRTEVFCPLEEDSDDCGVGMGKAALASSLAQSFHNMPYLASCSLSAMTAGGFYYYSEGDFSAAADPAAGDDEQQWSQCCA</sequence>
<dbReference type="InterPro" id="IPR000183">
    <property type="entry name" value="Orn/DAP/Arg_de-COase"/>
</dbReference>
<proteinExistence type="inferred from homology"/>
<keyword evidence="9" id="KW-0661">Putrescine biosynthesis</keyword>
<evidence type="ECO:0000256" key="13">
    <source>
        <dbReference type="ARBA" id="ARBA00067569"/>
    </source>
</evidence>
<dbReference type="SUPFAM" id="SSF51419">
    <property type="entry name" value="PLP-binding barrel"/>
    <property type="match status" value="1"/>
</dbReference>
<evidence type="ECO:0000256" key="14">
    <source>
        <dbReference type="PIRSR" id="PIRSR001336-50"/>
    </source>
</evidence>
<dbReference type="Gene3D" id="2.40.37.10">
    <property type="entry name" value="Lyase, Ornithine Decarboxylase, Chain A, domain 1"/>
    <property type="match status" value="1"/>
</dbReference>
<feature type="active site" description="Proton donor" evidence="15">
    <location>
        <position position="552"/>
    </location>
</feature>
<comment type="cofactor">
    <cofactor evidence="1 14 16">
        <name>pyridoxal 5'-phosphate</name>
        <dbReference type="ChEBI" id="CHEBI:597326"/>
    </cofactor>
</comment>
<evidence type="ECO:0000256" key="15">
    <source>
        <dbReference type="PIRSR" id="PIRSR600183-50"/>
    </source>
</evidence>
<feature type="modified residue" description="N6-(pyridoxal phosphate)lysine" evidence="14">
    <location>
        <position position="161"/>
    </location>
</feature>
<comment type="cofactor">
    <cofactor evidence="2 16">
        <name>Mg(2+)</name>
        <dbReference type="ChEBI" id="CHEBI:18420"/>
    </cofactor>
</comment>
<dbReference type="InterPro" id="IPR009006">
    <property type="entry name" value="Ala_racemase/Decarboxylase_C"/>
</dbReference>
<comment type="catalytic activity">
    <reaction evidence="12 16">
        <text>L-arginine + H(+) = agmatine + CO2</text>
        <dbReference type="Rhea" id="RHEA:17641"/>
        <dbReference type="ChEBI" id="CHEBI:15378"/>
        <dbReference type="ChEBI" id="CHEBI:16526"/>
        <dbReference type="ChEBI" id="CHEBI:32682"/>
        <dbReference type="ChEBI" id="CHEBI:58145"/>
        <dbReference type="EC" id="4.1.1.19"/>
    </reaction>
</comment>
<evidence type="ECO:0000256" key="9">
    <source>
        <dbReference type="ARBA" id="ARBA00023023"/>
    </source>
</evidence>
<dbReference type="PANTHER" id="PTHR43295">
    <property type="entry name" value="ARGININE DECARBOXYLASE"/>
    <property type="match status" value="1"/>
</dbReference>
<dbReference type="UniPathway" id="UPA00186">
    <property type="reaction ID" value="UER00284"/>
</dbReference>
<comment type="similarity">
    <text evidence="4 16">Belongs to the Orn/Lys/Arg decarboxylase class-II family. SpeA subfamily.</text>
</comment>
<dbReference type="PROSITE" id="PS00878">
    <property type="entry name" value="ODR_DC_2_1"/>
    <property type="match status" value="1"/>
</dbReference>
<dbReference type="EC" id="4.1.1.19" evidence="5 16"/>
<dbReference type="PRINTS" id="PR01179">
    <property type="entry name" value="ODADCRBXLASE"/>
</dbReference>
<reference evidence="18" key="1">
    <citation type="submission" date="2018-02" db="EMBL/GenBank/DDBJ databases">
        <title>Rhizophora mucronata_Transcriptome.</title>
        <authorList>
            <person name="Meera S.P."/>
            <person name="Sreeshan A."/>
            <person name="Augustine A."/>
        </authorList>
    </citation>
    <scope>NUCLEOTIDE SEQUENCE</scope>
    <source>
        <tissue evidence="18">Leaf</tissue>
    </source>
</reference>
<dbReference type="PROSITE" id="PS00879">
    <property type="entry name" value="ODR_DC_2_2"/>
    <property type="match status" value="1"/>
</dbReference>
<evidence type="ECO:0000256" key="8">
    <source>
        <dbReference type="ARBA" id="ARBA00022898"/>
    </source>
</evidence>
<dbReference type="GO" id="GO:0009446">
    <property type="term" value="P:putrescine biosynthetic process"/>
    <property type="evidence" value="ECO:0007669"/>
    <property type="project" value="UniProtKB-KW"/>
</dbReference>
<evidence type="ECO:0000256" key="16">
    <source>
        <dbReference type="RuleBase" id="RU003740"/>
    </source>
</evidence>
<feature type="domain" description="Orn/DAP/Arg decarboxylase 2 N-terminal" evidence="17">
    <location>
        <begin position="153"/>
        <end position="406"/>
    </location>
</feature>
<evidence type="ECO:0000256" key="1">
    <source>
        <dbReference type="ARBA" id="ARBA00001933"/>
    </source>
</evidence>
<evidence type="ECO:0000256" key="10">
    <source>
        <dbReference type="ARBA" id="ARBA00023066"/>
    </source>
</evidence>
<dbReference type="PRINTS" id="PR01180">
    <property type="entry name" value="ARGDCRBXLASE"/>
</dbReference>
<keyword evidence="8 14" id="KW-0663">Pyridoxal phosphate</keyword>
<dbReference type="AlphaFoldDB" id="A0A2P2JYU0"/>
<evidence type="ECO:0000256" key="3">
    <source>
        <dbReference type="ARBA" id="ARBA00004773"/>
    </source>
</evidence>
<name>A0A2P2JYU0_RHIMU</name>
<dbReference type="FunFam" id="3.20.20.10:FF:000001">
    <property type="entry name" value="Biosynthetic arginine decarboxylase"/>
    <property type="match status" value="1"/>
</dbReference>
<dbReference type="GO" id="GO:0008295">
    <property type="term" value="P:spermidine biosynthetic process"/>
    <property type="evidence" value="ECO:0007669"/>
    <property type="project" value="UniProtKB-KW"/>
</dbReference>
<evidence type="ECO:0000259" key="17">
    <source>
        <dbReference type="Pfam" id="PF02784"/>
    </source>
</evidence>
<protein>
    <recommendedName>
        <fullName evidence="13 16">Arginine decarboxylase</fullName>
        <ecNumber evidence="5 16">4.1.1.19</ecNumber>
    </recommendedName>
</protein>
<dbReference type="Gene3D" id="3.20.20.10">
    <property type="entry name" value="Alanine racemase"/>
    <property type="match status" value="1"/>
</dbReference>
<evidence type="ECO:0000256" key="5">
    <source>
        <dbReference type="ARBA" id="ARBA00012426"/>
    </source>
</evidence>
<dbReference type="InterPro" id="IPR022657">
    <property type="entry name" value="De-COase2_CS"/>
</dbReference>
<dbReference type="Pfam" id="PF02784">
    <property type="entry name" value="Orn_Arg_deC_N"/>
    <property type="match status" value="1"/>
</dbReference>
<evidence type="ECO:0000256" key="7">
    <source>
        <dbReference type="ARBA" id="ARBA00022842"/>
    </source>
</evidence>
<keyword evidence="6 16" id="KW-0210">Decarboxylase</keyword>
<dbReference type="GO" id="GO:0008792">
    <property type="term" value="F:arginine decarboxylase activity"/>
    <property type="evidence" value="ECO:0007669"/>
    <property type="project" value="UniProtKB-EC"/>
</dbReference>
<dbReference type="GO" id="GO:0009409">
    <property type="term" value="P:response to cold"/>
    <property type="evidence" value="ECO:0007669"/>
    <property type="project" value="UniProtKB-ARBA"/>
</dbReference>
<dbReference type="NCBIfam" id="NF003763">
    <property type="entry name" value="PRK05354.1"/>
    <property type="match status" value="1"/>
</dbReference>